<dbReference type="GO" id="GO:0016020">
    <property type="term" value="C:membrane"/>
    <property type="evidence" value="ECO:0007669"/>
    <property type="project" value="UniProtKB-SubCell"/>
</dbReference>
<protein>
    <recommendedName>
        <fullName evidence="6">Yip1 domain-containing protein</fullName>
    </recommendedName>
</protein>
<evidence type="ECO:0000259" key="6">
    <source>
        <dbReference type="Pfam" id="PF04893"/>
    </source>
</evidence>
<feature type="transmembrane region" description="Helical" evidence="5">
    <location>
        <begin position="57"/>
        <end position="85"/>
    </location>
</feature>
<comment type="subcellular location">
    <subcellularLocation>
        <location evidence="1">Membrane</location>
        <topology evidence="1">Multi-pass membrane protein</topology>
    </subcellularLocation>
</comment>
<evidence type="ECO:0000313" key="8">
    <source>
        <dbReference type="Proteomes" id="UP000239047"/>
    </source>
</evidence>
<sequence length="210" mass="22083">MTNNPFLSVWTQPKQTIRDVLENKGSGFTIAMAGLAGIGGGLINLEGSGFGESLPLFMVFLVAALIGVIISIIGVYISAGLYTMVGKWFGGTGNFRRMMIAIGPSYIPQIVTAAAYLLVAIMYAEQFVQATDPTALGMEGITALPIGAYLITLFISAVFGIWGVVIVCKAIGIVHGFSSWKGLGVILTVAALVFALVLVIGIIIVFTVFI</sequence>
<evidence type="ECO:0000256" key="1">
    <source>
        <dbReference type="ARBA" id="ARBA00004141"/>
    </source>
</evidence>
<dbReference type="Proteomes" id="UP000239047">
    <property type="component" value="Unassembled WGS sequence"/>
</dbReference>
<evidence type="ECO:0000256" key="3">
    <source>
        <dbReference type="ARBA" id="ARBA00022989"/>
    </source>
</evidence>
<proteinExistence type="predicted"/>
<reference evidence="7 8" key="1">
    <citation type="submission" date="2018-02" db="EMBL/GenBank/DDBJ databases">
        <title>Jeotgalibacillus proteolyticum sp. nov. a protease producing bacterium isolated from ocean sediments of Laizhou Bay.</title>
        <authorList>
            <person name="Li Y."/>
        </authorList>
    </citation>
    <scope>NUCLEOTIDE SEQUENCE [LARGE SCALE GENOMIC DNA]</scope>
    <source>
        <strain evidence="7 8">22-7</strain>
    </source>
</reference>
<accession>A0A2S5GCD9</accession>
<dbReference type="EMBL" id="PREZ01000003">
    <property type="protein sequence ID" value="PPA70659.1"/>
    <property type="molecule type" value="Genomic_DNA"/>
</dbReference>
<feature type="transmembrane region" description="Helical" evidence="5">
    <location>
        <begin position="27"/>
        <end position="45"/>
    </location>
</feature>
<feature type="transmembrane region" description="Helical" evidence="5">
    <location>
        <begin position="106"/>
        <end position="124"/>
    </location>
</feature>
<keyword evidence="4 5" id="KW-0472">Membrane</keyword>
<organism evidence="7 8">
    <name type="scientific">Jeotgalibacillus proteolyticus</name>
    <dbReference type="NCBI Taxonomy" id="2082395"/>
    <lineage>
        <taxon>Bacteria</taxon>
        <taxon>Bacillati</taxon>
        <taxon>Bacillota</taxon>
        <taxon>Bacilli</taxon>
        <taxon>Bacillales</taxon>
        <taxon>Caryophanaceae</taxon>
        <taxon>Jeotgalibacillus</taxon>
    </lineage>
</organism>
<comment type="caution">
    <text evidence="7">The sequence shown here is derived from an EMBL/GenBank/DDBJ whole genome shotgun (WGS) entry which is preliminary data.</text>
</comment>
<evidence type="ECO:0000256" key="5">
    <source>
        <dbReference type="SAM" id="Phobius"/>
    </source>
</evidence>
<feature type="transmembrane region" description="Helical" evidence="5">
    <location>
        <begin position="183"/>
        <end position="209"/>
    </location>
</feature>
<keyword evidence="8" id="KW-1185">Reference proteome</keyword>
<dbReference type="AlphaFoldDB" id="A0A2S5GCD9"/>
<dbReference type="RefSeq" id="WP_104057409.1">
    <property type="nucleotide sequence ID" value="NZ_PREZ01000003.1"/>
</dbReference>
<feature type="domain" description="Yip1" evidence="6">
    <location>
        <begin position="8"/>
        <end position="199"/>
    </location>
</feature>
<evidence type="ECO:0000256" key="4">
    <source>
        <dbReference type="ARBA" id="ARBA00023136"/>
    </source>
</evidence>
<evidence type="ECO:0000256" key="2">
    <source>
        <dbReference type="ARBA" id="ARBA00022692"/>
    </source>
</evidence>
<gene>
    <name evidence="7" type="ORF">C4B60_07620</name>
</gene>
<keyword evidence="2 5" id="KW-0812">Transmembrane</keyword>
<keyword evidence="3 5" id="KW-1133">Transmembrane helix</keyword>
<dbReference type="Pfam" id="PF04893">
    <property type="entry name" value="Yip1"/>
    <property type="match status" value="1"/>
</dbReference>
<name>A0A2S5GCD9_9BACL</name>
<dbReference type="OrthoDB" id="2987623at2"/>
<feature type="transmembrane region" description="Helical" evidence="5">
    <location>
        <begin position="144"/>
        <end position="171"/>
    </location>
</feature>
<evidence type="ECO:0000313" key="7">
    <source>
        <dbReference type="EMBL" id="PPA70659.1"/>
    </source>
</evidence>
<dbReference type="InterPro" id="IPR006977">
    <property type="entry name" value="Yip1_dom"/>
</dbReference>